<gene>
    <name evidence="1" type="ORF">QFC21_005216</name>
</gene>
<evidence type="ECO:0000313" key="1">
    <source>
        <dbReference type="EMBL" id="KAJ9096394.1"/>
    </source>
</evidence>
<dbReference type="Proteomes" id="UP001227268">
    <property type="component" value="Unassembled WGS sequence"/>
</dbReference>
<name>A0ACC2VB45_9TREE</name>
<protein>
    <submittedName>
        <fullName evidence="1">Uncharacterized protein</fullName>
    </submittedName>
</protein>
<comment type="caution">
    <text evidence="1">The sequence shown here is derived from an EMBL/GenBank/DDBJ whole genome shotgun (WGS) entry which is preliminary data.</text>
</comment>
<organism evidence="1 2">
    <name type="scientific">Naganishia friedmannii</name>
    <dbReference type="NCBI Taxonomy" id="89922"/>
    <lineage>
        <taxon>Eukaryota</taxon>
        <taxon>Fungi</taxon>
        <taxon>Dikarya</taxon>
        <taxon>Basidiomycota</taxon>
        <taxon>Agaricomycotina</taxon>
        <taxon>Tremellomycetes</taxon>
        <taxon>Filobasidiales</taxon>
        <taxon>Filobasidiaceae</taxon>
        <taxon>Naganishia</taxon>
    </lineage>
</organism>
<proteinExistence type="predicted"/>
<sequence length="171" mass="18957">MQRTTQQLLRTSTTAAARASTCISPSTTGAALRYASPFYKLRIPLVRARFWQQRWNSSITAPAGGAVEPNVVAIEPRLSMTMTCTADDCGHRSTHEFTKRSYQRGIVIIQCPGCKNRHLIADHLGWFDESTEEGKLRTIEDVLAARGETVQRGKKYEDGTIEIAGGDEVDK</sequence>
<keyword evidence="2" id="KW-1185">Reference proteome</keyword>
<accession>A0ACC2VB45</accession>
<evidence type="ECO:0000313" key="2">
    <source>
        <dbReference type="Proteomes" id="UP001227268"/>
    </source>
</evidence>
<dbReference type="EMBL" id="JASBWT010000019">
    <property type="protein sequence ID" value="KAJ9096394.1"/>
    <property type="molecule type" value="Genomic_DNA"/>
</dbReference>
<reference evidence="1" key="1">
    <citation type="submission" date="2023-04" db="EMBL/GenBank/DDBJ databases">
        <title>Draft Genome sequencing of Naganishia species isolated from polar environments using Oxford Nanopore Technology.</title>
        <authorList>
            <person name="Leo P."/>
            <person name="Venkateswaran K."/>
        </authorList>
    </citation>
    <scope>NUCLEOTIDE SEQUENCE</scope>
    <source>
        <strain evidence="1">MNA-CCFEE 5423</strain>
    </source>
</reference>